<dbReference type="Proteomes" id="UP000030676">
    <property type="component" value="Unassembled WGS sequence"/>
</dbReference>
<sequence length="571" mass="62428">MLISHFVSILITLLQQYDNVSATTSAASPVVNTRNGTISGLYDRALQQDVFLGIPYALPPNGKRRLTKPAPAAAWSGTLRAHSYRDWCPGNPTGLPGFTQENNATMSEDCLHINIIRPSATQSDKKMPVLVWVHGGGLLEGSAADGRYNGSFLVDKSVQMGMPIMFASFNYRLGAFSILAGSALEKTGSVNLGLYDQRQALAWIQENIAQFGGDPSRVTVMGESAGAISIGAHLLAYNGRDDGLFRGAILQSGGPLPGDNANRNATEREEDFGRVLQATGCQGSEDPVACLRSVPMESLNSVGQRMLPNIVIDGGIVPGKNIVQLEKGKFLKVPVLTGTNRNEGTMFAQAYGRLPVNTDEDFKSFIGTAWGGGPIEDHMYREFNALYQREIDNPSPVGLGTVAADAGAESGTQYGKATLWMGDMMFTAGRRLTNKVWAKGGVPSYSYFFDTVPTNIDAKILGAAHFQEIPYMFDNTQGVGWDRDPFPTEPSLRKKHEELADIMSRMWISFVVKQSPNHHKVPEINFEWPAYTKQCAKNMVFSAVDGLSLQPDNWRNKELDLMYRLARKAEL</sequence>
<dbReference type="PANTHER" id="PTHR43918">
    <property type="entry name" value="ACETYLCHOLINESTERASE"/>
    <property type="match status" value="1"/>
</dbReference>
<dbReference type="EMBL" id="KK033667">
    <property type="protein sequence ID" value="EXL65345.1"/>
    <property type="molecule type" value="Genomic_DNA"/>
</dbReference>
<evidence type="ECO:0000259" key="4">
    <source>
        <dbReference type="Pfam" id="PF00135"/>
    </source>
</evidence>
<evidence type="ECO:0000256" key="1">
    <source>
        <dbReference type="ARBA" id="ARBA00005964"/>
    </source>
</evidence>
<reference evidence="5" key="2">
    <citation type="submission" date="2014-03" db="EMBL/GenBank/DDBJ databases">
        <title>The Genome Annotation of Fusarium oxysporum PHW808.</title>
        <authorList>
            <consortium name="The Broad Institute Genomics Platform"/>
            <person name="Ma L.-J."/>
            <person name="Corby-Kistler H."/>
            <person name="Broz K."/>
            <person name="Gale L.R."/>
            <person name="Jonkers W."/>
            <person name="O'Donnell K."/>
            <person name="Ploetz R."/>
            <person name="Steinberg C."/>
            <person name="Schwartz D.C."/>
            <person name="VanEtten H."/>
            <person name="Zhou S."/>
            <person name="Young S.K."/>
            <person name="Zeng Q."/>
            <person name="Gargeya S."/>
            <person name="Fitzgerald M."/>
            <person name="Abouelleil A."/>
            <person name="Alvarado L."/>
            <person name="Chapman S.B."/>
            <person name="Gainer-Dewar J."/>
            <person name="Goldberg J."/>
            <person name="Griggs A."/>
            <person name="Gujja S."/>
            <person name="Hansen M."/>
            <person name="Howarth C."/>
            <person name="Imamovic A."/>
            <person name="Ireland A."/>
            <person name="Larimer J."/>
            <person name="McCowan C."/>
            <person name="Murphy C."/>
            <person name="Pearson M."/>
            <person name="Poon T.W."/>
            <person name="Priest M."/>
            <person name="Roberts A."/>
            <person name="Saif S."/>
            <person name="Shea T."/>
            <person name="Sykes S."/>
            <person name="Wortman J."/>
            <person name="Nusbaum C."/>
            <person name="Birren B."/>
        </authorList>
    </citation>
    <scope>NUCLEOTIDE SEQUENCE</scope>
    <source>
        <strain evidence="5">54008</strain>
    </source>
</reference>
<dbReference type="OrthoDB" id="408631at2759"/>
<name>X0GZR0_FUSOX</name>
<dbReference type="InterPro" id="IPR050654">
    <property type="entry name" value="AChE-related_enzymes"/>
</dbReference>
<gene>
    <name evidence="5" type="ORF">FOPG_18421</name>
</gene>
<feature type="chain" id="PRO_5005152209" description="Carboxylic ester hydrolase" evidence="3">
    <location>
        <begin position="23"/>
        <end position="571"/>
    </location>
</feature>
<dbReference type="ESTHER" id="fusox-x0gzr0">
    <property type="family name" value="Fungal_carboxylesterase_lipase"/>
</dbReference>
<proteinExistence type="inferred from homology"/>
<evidence type="ECO:0000313" key="5">
    <source>
        <dbReference type="EMBL" id="EXL65345.1"/>
    </source>
</evidence>
<comment type="similarity">
    <text evidence="1 3">Belongs to the type-B carboxylesterase/lipase family.</text>
</comment>
<dbReference type="GO" id="GO:0052689">
    <property type="term" value="F:carboxylic ester hydrolase activity"/>
    <property type="evidence" value="ECO:0007669"/>
    <property type="project" value="TreeGrafter"/>
</dbReference>
<dbReference type="Pfam" id="PF00135">
    <property type="entry name" value="COesterase"/>
    <property type="match status" value="1"/>
</dbReference>
<dbReference type="SUPFAM" id="SSF53474">
    <property type="entry name" value="alpha/beta-Hydrolases"/>
    <property type="match status" value="1"/>
</dbReference>
<dbReference type="InterPro" id="IPR029058">
    <property type="entry name" value="AB_hydrolase_fold"/>
</dbReference>
<feature type="signal peptide" evidence="3">
    <location>
        <begin position="1"/>
        <end position="22"/>
    </location>
</feature>
<protein>
    <recommendedName>
        <fullName evidence="3">Carboxylic ester hydrolase</fullName>
        <ecNumber evidence="3">3.1.1.-</ecNumber>
    </recommendedName>
</protein>
<feature type="domain" description="Carboxylesterase type B" evidence="4">
    <location>
        <begin position="28"/>
        <end position="538"/>
    </location>
</feature>
<organism evidence="5">
    <name type="scientific">Fusarium oxysporum f. sp. conglutinans race 2 54008</name>
    <dbReference type="NCBI Taxonomy" id="1089457"/>
    <lineage>
        <taxon>Eukaryota</taxon>
        <taxon>Fungi</taxon>
        <taxon>Dikarya</taxon>
        <taxon>Ascomycota</taxon>
        <taxon>Pezizomycotina</taxon>
        <taxon>Sordariomycetes</taxon>
        <taxon>Hypocreomycetidae</taxon>
        <taxon>Hypocreales</taxon>
        <taxon>Nectriaceae</taxon>
        <taxon>Fusarium</taxon>
        <taxon>Fusarium oxysporum species complex</taxon>
    </lineage>
</organism>
<dbReference type="Gene3D" id="3.40.50.1820">
    <property type="entry name" value="alpha/beta hydrolase"/>
    <property type="match status" value="1"/>
</dbReference>
<dbReference type="PROSITE" id="PS00122">
    <property type="entry name" value="CARBOXYLESTERASE_B_1"/>
    <property type="match status" value="1"/>
</dbReference>
<dbReference type="InterPro" id="IPR002018">
    <property type="entry name" value="CarbesteraseB"/>
</dbReference>
<dbReference type="PANTHER" id="PTHR43918:SF4">
    <property type="entry name" value="CARBOXYLIC ESTER HYDROLASE"/>
    <property type="match status" value="1"/>
</dbReference>
<keyword evidence="2 3" id="KW-0378">Hydrolase</keyword>
<dbReference type="InterPro" id="IPR019826">
    <property type="entry name" value="Carboxylesterase_B_AS"/>
</dbReference>
<accession>X0GZR0</accession>
<evidence type="ECO:0000256" key="3">
    <source>
        <dbReference type="RuleBase" id="RU361235"/>
    </source>
</evidence>
<dbReference type="HOGENOM" id="CLU_006586_10_6_1"/>
<dbReference type="EC" id="3.1.1.-" evidence="3"/>
<evidence type="ECO:0000256" key="2">
    <source>
        <dbReference type="ARBA" id="ARBA00022801"/>
    </source>
</evidence>
<reference evidence="5" key="1">
    <citation type="submission" date="2011-11" db="EMBL/GenBank/DDBJ databases">
        <title>The Genome Sequence of Fusarium oxysporum PHW808.</title>
        <authorList>
            <consortium name="The Broad Institute Genome Sequencing Platform"/>
            <person name="Ma L.-J."/>
            <person name="Gale L.R."/>
            <person name="Schwartz D.C."/>
            <person name="Zhou S."/>
            <person name="Corby-Kistler H."/>
            <person name="Young S.K."/>
            <person name="Zeng Q."/>
            <person name="Gargeya S."/>
            <person name="Fitzgerald M."/>
            <person name="Haas B."/>
            <person name="Abouelleil A."/>
            <person name="Alvarado L."/>
            <person name="Arachchi H.M."/>
            <person name="Berlin A."/>
            <person name="Brown A."/>
            <person name="Chapman S.B."/>
            <person name="Chen Z."/>
            <person name="Dunbar C."/>
            <person name="Freedman E."/>
            <person name="Gearin G."/>
            <person name="Goldberg J."/>
            <person name="Griggs A."/>
            <person name="Gujja S."/>
            <person name="Heiman D."/>
            <person name="Howarth C."/>
            <person name="Larson L."/>
            <person name="Lui A."/>
            <person name="MacDonald P.J.P."/>
            <person name="Montmayeur A."/>
            <person name="Murphy C."/>
            <person name="Neiman D."/>
            <person name="Pearson M."/>
            <person name="Priest M."/>
            <person name="Roberts A."/>
            <person name="Saif S."/>
            <person name="Shea T."/>
            <person name="Shenoy N."/>
            <person name="Sisk P."/>
            <person name="Stolte C."/>
            <person name="Sykes S."/>
            <person name="Wortman J."/>
            <person name="Nusbaum C."/>
            <person name="Birren B."/>
        </authorList>
    </citation>
    <scope>NUCLEOTIDE SEQUENCE [LARGE SCALE GENOMIC DNA]</scope>
    <source>
        <strain evidence="5">54008</strain>
    </source>
</reference>
<dbReference type="AlphaFoldDB" id="X0GZR0"/>
<keyword evidence="3" id="KW-0732">Signal</keyword>